<gene>
    <name evidence="4" type="ORF">CU103_15110</name>
</gene>
<dbReference type="PANTHER" id="PTHR36505">
    <property type="entry name" value="BLR1072 PROTEIN"/>
    <property type="match status" value="1"/>
</dbReference>
<dbReference type="InterPro" id="IPR027275">
    <property type="entry name" value="PRC-brl_dom"/>
</dbReference>
<proteinExistence type="predicted"/>
<name>A0A2P7BAU6_9HYPH</name>
<reference evidence="5" key="1">
    <citation type="submission" date="2017-11" db="EMBL/GenBank/DDBJ databases">
        <authorList>
            <person name="Kuznetsova I."/>
            <person name="Sazanova A."/>
            <person name="Chirak E."/>
            <person name="Safronova V."/>
            <person name="Willems A."/>
        </authorList>
    </citation>
    <scope>NUCLEOTIDE SEQUENCE [LARGE SCALE GENOMIC DNA]</scope>
    <source>
        <strain evidence="5">CCBAU 03422</strain>
    </source>
</reference>
<dbReference type="SUPFAM" id="SSF50346">
    <property type="entry name" value="PRC-barrel domain"/>
    <property type="match status" value="1"/>
</dbReference>
<comment type="caution">
    <text evidence="4">The sequence shown here is derived from an EMBL/GenBank/DDBJ whole genome shotgun (WGS) entry which is preliminary data.</text>
</comment>
<protein>
    <submittedName>
        <fullName evidence="4">Photosystem reaction center subunit H</fullName>
    </submittedName>
</protein>
<dbReference type="PANTHER" id="PTHR36505:SF1">
    <property type="entry name" value="BLR1072 PROTEIN"/>
    <property type="match status" value="1"/>
</dbReference>
<dbReference type="InterPro" id="IPR011033">
    <property type="entry name" value="PRC_barrel-like_sf"/>
</dbReference>
<evidence type="ECO:0000256" key="2">
    <source>
        <dbReference type="SAM" id="SignalP"/>
    </source>
</evidence>
<feature type="signal peptide" evidence="2">
    <location>
        <begin position="1"/>
        <end position="21"/>
    </location>
</feature>
<feature type="region of interest" description="Disordered" evidence="1">
    <location>
        <begin position="160"/>
        <end position="183"/>
    </location>
</feature>
<dbReference type="EMBL" id="PGGM01000006">
    <property type="protein sequence ID" value="PSH63583.1"/>
    <property type="molecule type" value="Genomic_DNA"/>
</dbReference>
<dbReference type="Proteomes" id="UP000241764">
    <property type="component" value="Unassembled WGS sequence"/>
</dbReference>
<organism evidence="4 5">
    <name type="scientific">Phyllobacterium sophorae</name>
    <dbReference type="NCBI Taxonomy" id="1520277"/>
    <lineage>
        <taxon>Bacteria</taxon>
        <taxon>Pseudomonadati</taxon>
        <taxon>Pseudomonadota</taxon>
        <taxon>Alphaproteobacteria</taxon>
        <taxon>Hyphomicrobiales</taxon>
        <taxon>Phyllobacteriaceae</taxon>
        <taxon>Phyllobacterium</taxon>
    </lineage>
</organism>
<feature type="chain" id="PRO_5015111910" evidence="2">
    <location>
        <begin position="22"/>
        <end position="183"/>
    </location>
</feature>
<dbReference type="Gene3D" id="2.30.30.240">
    <property type="entry name" value="PRC-barrel domain"/>
    <property type="match status" value="1"/>
</dbReference>
<evidence type="ECO:0000313" key="4">
    <source>
        <dbReference type="EMBL" id="PSH63583.1"/>
    </source>
</evidence>
<keyword evidence="2" id="KW-0732">Signal</keyword>
<sequence>MMKKLIAAAACVAFMSGTALSQTAPAPAENTVPLTVTNKELFKPAAGAPAAAQDAAALTKALEGQILASGFIGKPVYNGDGDNAETIGKLNDLVIGPDGMVQAAVIGVGGFLGVGEKDVAVAPNQLKLSTRSDGNSWLVLNTTKDQLSAAPAFERSANFTDGVADPMKTGATTAPAAPETPAK</sequence>
<dbReference type="RefSeq" id="WP_106664861.1">
    <property type="nucleotide sequence ID" value="NZ_PGGM01000006.1"/>
</dbReference>
<keyword evidence="5" id="KW-1185">Reference proteome</keyword>
<evidence type="ECO:0000313" key="5">
    <source>
        <dbReference type="Proteomes" id="UP000241764"/>
    </source>
</evidence>
<dbReference type="OrthoDB" id="7876889at2"/>
<evidence type="ECO:0000259" key="3">
    <source>
        <dbReference type="Pfam" id="PF05239"/>
    </source>
</evidence>
<dbReference type="AlphaFoldDB" id="A0A2P7BAU6"/>
<dbReference type="Pfam" id="PF05239">
    <property type="entry name" value="PRC"/>
    <property type="match status" value="1"/>
</dbReference>
<accession>A0A2P7BAU6</accession>
<feature type="domain" description="PRC-barrel" evidence="3">
    <location>
        <begin position="64"/>
        <end position="147"/>
    </location>
</feature>
<evidence type="ECO:0000256" key="1">
    <source>
        <dbReference type="SAM" id="MobiDB-lite"/>
    </source>
</evidence>
<feature type="compositionally biased region" description="Low complexity" evidence="1">
    <location>
        <begin position="171"/>
        <end position="183"/>
    </location>
</feature>